<organism evidence="2 3">
    <name type="scientific">Coprococcus comes ATCC 27758</name>
    <dbReference type="NCBI Taxonomy" id="470146"/>
    <lineage>
        <taxon>Bacteria</taxon>
        <taxon>Bacillati</taxon>
        <taxon>Bacillota</taxon>
        <taxon>Clostridia</taxon>
        <taxon>Lachnospirales</taxon>
        <taxon>Lachnospiraceae</taxon>
        <taxon>Coprococcus</taxon>
    </lineage>
</organism>
<dbReference type="Proteomes" id="UP000003793">
    <property type="component" value="Unassembled WGS sequence"/>
</dbReference>
<dbReference type="EMBL" id="ABVR01000036">
    <property type="protein sequence ID" value="EEG90916.1"/>
    <property type="molecule type" value="Genomic_DNA"/>
</dbReference>
<comment type="caution">
    <text evidence="2">The sequence shown here is derived from an EMBL/GenBank/DDBJ whole genome shotgun (WGS) entry which is preliminary data.</text>
</comment>
<keyword evidence="1" id="KW-1133">Transmembrane helix</keyword>
<evidence type="ECO:0000256" key="1">
    <source>
        <dbReference type="SAM" id="Phobius"/>
    </source>
</evidence>
<feature type="transmembrane region" description="Helical" evidence="1">
    <location>
        <begin position="6"/>
        <end position="26"/>
    </location>
</feature>
<reference evidence="2 3" key="1">
    <citation type="submission" date="2009-02" db="EMBL/GenBank/DDBJ databases">
        <authorList>
            <person name="Fulton L."/>
            <person name="Clifton S."/>
            <person name="Fulton B."/>
            <person name="Xu J."/>
            <person name="Minx P."/>
            <person name="Pepin K.H."/>
            <person name="Johnson M."/>
            <person name="Bhonagiri V."/>
            <person name="Nash W.E."/>
            <person name="Mardis E.R."/>
            <person name="Wilson R.K."/>
        </authorList>
    </citation>
    <scope>NUCLEOTIDE SEQUENCE [LARGE SCALE GENOMIC DNA]</scope>
    <source>
        <strain evidence="2 3">ATCC 27758</strain>
    </source>
</reference>
<keyword evidence="1" id="KW-0472">Membrane</keyword>
<evidence type="ECO:0000313" key="2">
    <source>
        <dbReference type="EMBL" id="EEG90916.1"/>
    </source>
</evidence>
<proteinExistence type="predicted"/>
<name>C0B6J6_9FIRM</name>
<dbReference type="AlphaFoldDB" id="C0B6J6"/>
<gene>
    <name evidence="2" type="ORF">COPCOM_00767</name>
</gene>
<reference evidence="2 3" key="2">
    <citation type="submission" date="2009-03" db="EMBL/GenBank/DDBJ databases">
        <title>Draft genome sequence of Coprococcus comes (ATCC 27758).</title>
        <authorList>
            <person name="Sudarsanam P."/>
            <person name="Ley R."/>
            <person name="Guruge J."/>
            <person name="Turnbaugh P.J."/>
            <person name="Mahowald M."/>
            <person name="Liep D."/>
            <person name="Gordon J."/>
        </authorList>
    </citation>
    <scope>NUCLEOTIDE SEQUENCE [LARGE SCALE GENOMIC DNA]</scope>
    <source>
        <strain evidence="2 3">ATCC 27758</strain>
    </source>
</reference>
<dbReference type="HOGENOM" id="CLU_3288063_0_0_9"/>
<sequence>MILLENSISFLYIIYLFFSSVLSDFYRLSIFSHFTYLHYL</sequence>
<keyword evidence="1" id="KW-0812">Transmembrane</keyword>
<evidence type="ECO:0000313" key="3">
    <source>
        <dbReference type="Proteomes" id="UP000003793"/>
    </source>
</evidence>
<protein>
    <submittedName>
        <fullName evidence="2">Uncharacterized protein</fullName>
    </submittedName>
</protein>
<accession>C0B6J6</accession>